<evidence type="ECO:0000313" key="6">
    <source>
        <dbReference type="Proteomes" id="UP000037035"/>
    </source>
</evidence>
<feature type="region of interest" description="Disordered" evidence="3">
    <location>
        <begin position="671"/>
        <end position="693"/>
    </location>
</feature>
<dbReference type="SUPFAM" id="SSF52540">
    <property type="entry name" value="P-loop containing nucleoside triphosphate hydrolases"/>
    <property type="match status" value="2"/>
</dbReference>
<feature type="domain" description="Helicase ATP-binding" evidence="4">
    <location>
        <begin position="144"/>
        <end position="334"/>
    </location>
</feature>
<organism evidence="5 6">
    <name type="scientific">Puccinia sorghi</name>
    <dbReference type="NCBI Taxonomy" id="27349"/>
    <lineage>
        <taxon>Eukaryota</taxon>
        <taxon>Fungi</taxon>
        <taxon>Dikarya</taxon>
        <taxon>Basidiomycota</taxon>
        <taxon>Pucciniomycotina</taxon>
        <taxon>Pucciniomycetes</taxon>
        <taxon>Pucciniales</taxon>
        <taxon>Pucciniaceae</taxon>
        <taxon>Puccinia</taxon>
    </lineage>
</organism>
<evidence type="ECO:0000256" key="2">
    <source>
        <dbReference type="ARBA" id="ARBA00022840"/>
    </source>
</evidence>
<dbReference type="PANTHER" id="PTHR45629">
    <property type="entry name" value="SNF2/RAD54 FAMILY MEMBER"/>
    <property type="match status" value="1"/>
</dbReference>
<keyword evidence="1" id="KW-0547">Nucleotide-binding</keyword>
<dbReference type="AlphaFoldDB" id="A0A0L6V3L6"/>
<evidence type="ECO:0000256" key="1">
    <source>
        <dbReference type="ARBA" id="ARBA00022741"/>
    </source>
</evidence>
<reference evidence="5 6" key="1">
    <citation type="submission" date="2015-08" db="EMBL/GenBank/DDBJ databases">
        <title>Next Generation Sequencing and Analysis of the Genome of Puccinia sorghi L Schw, the Causal Agent of Maize Common Rust.</title>
        <authorList>
            <person name="Rochi L."/>
            <person name="Burguener G."/>
            <person name="Darino M."/>
            <person name="Turjanski A."/>
            <person name="Kreff E."/>
            <person name="Dieguez M.J."/>
            <person name="Sacco F."/>
        </authorList>
    </citation>
    <scope>NUCLEOTIDE SEQUENCE [LARGE SCALE GENOMIC DNA]</scope>
    <source>
        <strain evidence="5 6">RO10H11247</strain>
    </source>
</reference>
<keyword evidence="6" id="KW-1185">Reference proteome</keyword>
<comment type="caution">
    <text evidence="5">The sequence shown here is derived from an EMBL/GenBank/DDBJ whole genome shotgun (WGS) entry which is preliminary data.</text>
</comment>
<sequence>MLKPYQFYGVKFFFQHYQQKNSVVLGDDMDLTDSRYQDSTLLLPEKLLLLKHSPDSMSEHLIFVRMNVRRALTDPQEVYNHIDKCRDNAYASESTGEGVLVRVMAVEEPGAGEQDGYLIPHVGLPVKFVGRYTEGELIWSILVNYLMLKPYQCDGVKFFFQHYQQKNGVVLGDNMGLGKTIQVIAFLLAVMGKKFADFEQNSRKKAINKLPKGQSYRPSKLGPTCLMIFPNSEINNWAREIDSYTTLTSKTIAAETLSRFNVGAFDILICRFNYARDHIDNFYDLYLTIVGVDEAHKLKNRKSATACAFPRFKTEIFFGSMVLMNNFIVAIRHILMCILVHFLWGQGTAMQNNIFNVGCLCRESTPAGMQIRCILQKGIAKGPSFGTKVLARPPAKKVFSSLLILTKSEILHELPPRTNHVALCPMTAMQKLAHASLLSDPDIVNMRKNALPCSCGKKNYQGSAALHLFLKATFCADRCCDKGWQKRTFPYLILFGKIVNHLALAFPSELFHIGDSRRFFFKSRINQKNVNKTKFTLRKCFLMILVLKPLLEQWNQSQFEVLLFLQSTKMMDIIEYWLQQDFPESCGNSRAIKQSRRVSDRSKQVYLFGKCQGCRHHCGTPVKTLKPWTGARIGQQHAVDCIHLILSGTTEELVHHRQIYKQRLSEVANTGKATSQHFTGVQGDKNNQGKVFG</sequence>
<dbReference type="VEuPathDB" id="FungiDB:VP01_2704g3"/>
<name>A0A0L6V3L6_9BASI</name>
<dbReference type="InterPro" id="IPR038718">
    <property type="entry name" value="SNF2-like_sf"/>
</dbReference>
<dbReference type="InterPro" id="IPR000330">
    <property type="entry name" value="SNF2_N"/>
</dbReference>
<evidence type="ECO:0000256" key="3">
    <source>
        <dbReference type="SAM" id="MobiDB-lite"/>
    </source>
</evidence>
<gene>
    <name evidence="5" type="ORF">VP01_2704g3</name>
</gene>
<evidence type="ECO:0000313" key="5">
    <source>
        <dbReference type="EMBL" id="KNZ55341.1"/>
    </source>
</evidence>
<dbReference type="Proteomes" id="UP000037035">
    <property type="component" value="Unassembled WGS sequence"/>
</dbReference>
<dbReference type="PANTHER" id="PTHR45629:SF7">
    <property type="entry name" value="DNA EXCISION REPAIR PROTEIN ERCC-6-RELATED"/>
    <property type="match status" value="1"/>
</dbReference>
<keyword evidence="2" id="KW-0067">ATP-binding</keyword>
<evidence type="ECO:0000259" key="4">
    <source>
        <dbReference type="SMART" id="SM00487"/>
    </source>
</evidence>
<dbReference type="GO" id="GO:0005524">
    <property type="term" value="F:ATP binding"/>
    <property type="evidence" value="ECO:0007669"/>
    <property type="project" value="InterPro"/>
</dbReference>
<dbReference type="InterPro" id="IPR027417">
    <property type="entry name" value="P-loop_NTPase"/>
</dbReference>
<protein>
    <recommendedName>
        <fullName evidence="4">Helicase ATP-binding domain-containing protein</fullName>
    </recommendedName>
</protein>
<dbReference type="InterPro" id="IPR050496">
    <property type="entry name" value="SNF2_RAD54_helicase_repair"/>
</dbReference>
<dbReference type="EMBL" id="LAVV01007618">
    <property type="protein sequence ID" value="KNZ55341.1"/>
    <property type="molecule type" value="Genomic_DNA"/>
</dbReference>
<dbReference type="Pfam" id="PF00176">
    <property type="entry name" value="SNF2-rel_dom"/>
    <property type="match status" value="1"/>
</dbReference>
<dbReference type="InterPro" id="IPR014001">
    <property type="entry name" value="Helicase_ATP-bd"/>
</dbReference>
<dbReference type="Gene3D" id="3.40.50.300">
    <property type="entry name" value="P-loop containing nucleotide triphosphate hydrolases"/>
    <property type="match status" value="2"/>
</dbReference>
<dbReference type="SMART" id="SM00487">
    <property type="entry name" value="DEXDc"/>
    <property type="match status" value="1"/>
</dbReference>
<dbReference type="Gene3D" id="3.40.50.10810">
    <property type="entry name" value="Tandem AAA-ATPase domain"/>
    <property type="match status" value="1"/>
</dbReference>
<dbReference type="OrthoDB" id="413460at2759"/>
<proteinExistence type="predicted"/>
<dbReference type="STRING" id="27349.A0A0L6V3L6"/>
<accession>A0A0L6V3L6</accession>